<comment type="caution">
    <text evidence="2">The sequence shown here is derived from an EMBL/GenBank/DDBJ whole genome shotgun (WGS) entry which is preliminary data.</text>
</comment>
<sequence>MMYEKLLALDESQVWIGALGFLVGLFFTQENSEPVLRPESLAIGSRLKESPFPAQSRIKFRLPRAERIRSAAHAIAACPDHEHETLTWNASRNRGQREVPIPNQDRDRSPGAIYAPDLEWNRSGMISTNPIANISLPMLRKNFAWQFYGAAPTRDILRAAP</sequence>
<accession>A0A8H5EYT2</accession>
<keyword evidence="3" id="KW-1185">Reference proteome</keyword>
<protein>
    <submittedName>
        <fullName evidence="2">Uncharacterized protein</fullName>
    </submittedName>
</protein>
<dbReference type="AlphaFoldDB" id="A0A8H5EYT2"/>
<dbReference type="EMBL" id="JAACJK010000219">
    <property type="protein sequence ID" value="KAF5317023.1"/>
    <property type="molecule type" value="Genomic_DNA"/>
</dbReference>
<proteinExistence type="predicted"/>
<name>A0A8H5EYT2_9AGAR</name>
<feature type="region of interest" description="Disordered" evidence="1">
    <location>
        <begin position="91"/>
        <end position="110"/>
    </location>
</feature>
<reference evidence="2 3" key="1">
    <citation type="journal article" date="2020" name="ISME J.">
        <title>Uncovering the hidden diversity of litter-decomposition mechanisms in mushroom-forming fungi.</title>
        <authorList>
            <person name="Floudas D."/>
            <person name="Bentzer J."/>
            <person name="Ahren D."/>
            <person name="Johansson T."/>
            <person name="Persson P."/>
            <person name="Tunlid A."/>
        </authorList>
    </citation>
    <scope>NUCLEOTIDE SEQUENCE [LARGE SCALE GENOMIC DNA]</scope>
    <source>
        <strain evidence="2 3">CBS 175.51</strain>
    </source>
</reference>
<organism evidence="2 3">
    <name type="scientific">Ephemerocybe angulata</name>
    <dbReference type="NCBI Taxonomy" id="980116"/>
    <lineage>
        <taxon>Eukaryota</taxon>
        <taxon>Fungi</taxon>
        <taxon>Dikarya</taxon>
        <taxon>Basidiomycota</taxon>
        <taxon>Agaricomycotina</taxon>
        <taxon>Agaricomycetes</taxon>
        <taxon>Agaricomycetidae</taxon>
        <taxon>Agaricales</taxon>
        <taxon>Agaricineae</taxon>
        <taxon>Psathyrellaceae</taxon>
        <taxon>Ephemerocybe</taxon>
    </lineage>
</organism>
<dbReference type="Proteomes" id="UP000541558">
    <property type="component" value="Unassembled WGS sequence"/>
</dbReference>
<evidence type="ECO:0000313" key="3">
    <source>
        <dbReference type="Proteomes" id="UP000541558"/>
    </source>
</evidence>
<gene>
    <name evidence="2" type="ORF">D9611_004004</name>
</gene>
<evidence type="ECO:0000313" key="2">
    <source>
        <dbReference type="EMBL" id="KAF5317023.1"/>
    </source>
</evidence>
<evidence type="ECO:0000256" key="1">
    <source>
        <dbReference type="SAM" id="MobiDB-lite"/>
    </source>
</evidence>